<keyword evidence="6" id="KW-0276">Fatty acid metabolism</keyword>
<dbReference type="Gene3D" id="2.40.110.10">
    <property type="entry name" value="Butyryl-CoA Dehydrogenase, subunit A, domain 2"/>
    <property type="match status" value="2"/>
</dbReference>
<dbReference type="PROSITE" id="PS50011">
    <property type="entry name" value="PROTEIN_KINASE_DOM"/>
    <property type="match status" value="1"/>
</dbReference>
<dbReference type="GO" id="GO:0003997">
    <property type="term" value="F:acyl-CoA oxidase activity"/>
    <property type="evidence" value="ECO:0007669"/>
    <property type="project" value="InterPro"/>
</dbReference>
<dbReference type="GO" id="GO:0033540">
    <property type="term" value="P:fatty acid beta-oxidation using acyl-CoA oxidase"/>
    <property type="evidence" value="ECO:0007669"/>
    <property type="project" value="TreeGrafter"/>
</dbReference>
<dbReference type="InterPro" id="IPR055060">
    <property type="entry name" value="ACOX_C_alpha1"/>
</dbReference>
<evidence type="ECO:0000256" key="5">
    <source>
        <dbReference type="ARBA" id="ARBA00022827"/>
    </source>
</evidence>
<comment type="caution">
    <text evidence="13">The sequence shown here is derived from an EMBL/GenBank/DDBJ whole genome shotgun (WGS) entry which is preliminary data.</text>
</comment>
<evidence type="ECO:0000256" key="8">
    <source>
        <dbReference type="ARBA" id="ARBA00023098"/>
    </source>
</evidence>
<reference evidence="14" key="1">
    <citation type="submission" date="2017-03" db="EMBL/GenBank/DDBJ databases">
        <title>Phytopthora megakarya and P. palmivora, two closely related causual agents of cacao black pod achieved similar genome size and gene model numbers by different mechanisms.</title>
        <authorList>
            <person name="Ali S."/>
            <person name="Shao J."/>
            <person name="Larry D.J."/>
            <person name="Kronmiller B."/>
            <person name="Shen D."/>
            <person name="Strem M.D."/>
            <person name="Melnick R.L."/>
            <person name="Guiltinan M.J."/>
            <person name="Tyler B.M."/>
            <person name="Meinhardt L.W."/>
            <person name="Bailey B.A."/>
        </authorList>
    </citation>
    <scope>NUCLEOTIDE SEQUENCE [LARGE SCALE GENOMIC DNA]</scope>
    <source>
        <strain evidence="14">zdho120</strain>
    </source>
</reference>
<dbReference type="PANTHER" id="PTHR10909:SF250">
    <property type="entry name" value="PEROXISOMAL ACYL-COENZYME A OXIDASE 1"/>
    <property type="match status" value="1"/>
</dbReference>
<dbReference type="Pfam" id="PF14749">
    <property type="entry name" value="Acyl-CoA_ox_N"/>
    <property type="match status" value="2"/>
</dbReference>
<dbReference type="FunFam" id="1.20.140.10:FF:000013">
    <property type="entry name" value="Acyl-coenzyme A oxidase"/>
    <property type="match status" value="2"/>
</dbReference>
<feature type="binding site" evidence="10">
    <location>
        <position position="34"/>
    </location>
    <ligand>
        <name>ATP</name>
        <dbReference type="ChEBI" id="CHEBI:30616"/>
    </ligand>
</feature>
<gene>
    <name evidence="13" type="ORF">PHMEG_000133</name>
</gene>
<dbReference type="GO" id="GO:0004672">
    <property type="term" value="F:protein kinase activity"/>
    <property type="evidence" value="ECO:0007669"/>
    <property type="project" value="InterPro"/>
</dbReference>
<comment type="similarity">
    <text evidence="3">Belongs to the acyl-CoA oxidase family.</text>
</comment>
<keyword evidence="4" id="KW-0285">Flavoprotein</keyword>
<dbReference type="Pfam" id="PF00069">
    <property type="entry name" value="Pkinase"/>
    <property type="match status" value="1"/>
</dbReference>
<protein>
    <submittedName>
        <fullName evidence="13">Peroxisomal acyl-coenzyme A oxidase</fullName>
    </submittedName>
</protein>
<keyword evidence="9" id="KW-0576">Peroxisome</keyword>
<evidence type="ECO:0000256" key="7">
    <source>
        <dbReference type="ARBA" id="ARBA00023002"/>
    </source>
</evidence>
<dbReference type="Pfam" id="PF22924">
    <property type="entry name" value="ACOX_C_alpha1"/>
    <property type="match status" value="2"/>
</dbReference>
<dbReference type="GO" id="GO:0005504">
    <property type="term" value="F:fatty acid binding"/>
    <property type="evidence" value="ECO:0007669"/>
    <property type="project" value="TreeGrafter"/>
</dbReference>
<keyword evidence="7" id="KW-0560">Oxidoreductase</keyword>
<dbReference type="InterPro" id="IPR000719">
    <property type="entry name" value="Prot_kinase_dom"/>
</dbReference>
<name>A0A225X499_9STRA</name>
<dbReference type="FunFam" id="1.20.140.10:FF:000110">
    <property type="entry name" value="Acyl-coenzyme A oxidase"/>
    <property type="match status" value="2"/>
</dbReference>
<keyword evidence="8" id="KW-0443">Lipid metabolism</keyword>
<comment type="subcellular location">
    <subcellularLocation>
        <location evidence="2">Peroxisome</location>
    </subcellularLocation>
</comment>
<dbReference type="FunFam" id="2.40.110.10:FF:000003">
    <property type="entry name" value="Acyl-coenzyme A oxidase"/>
    <property type="match status" value="2"/>
</dbReference>
<evidence type="ECO:0000256" key="11">
    <source>
        <dbReference type="SAM" id="MobiDB-lite"/>
    </source>
</evidence>
<keyword evidence="14" id="KW-1185">Reference proteome</keyword>
<dbReference type="Pfam" id="PF01756">
    <property type="entry name" value="ACOX"/>
    <property type="match status" value="3"/>
</dbReference>
<dbReference type="FunFam" id="3.30.200.20:FF:000171">
    <property type="entry name" value="Putative cyclin-dependent kinase-like 5"/>
    <property type="match status" value="1"/>
</dbReference>
<dbReference type="Gene3D" id="3.30.200.20">
    <property type="entry name" value="Phosphorylase Kinase, domain 1"/>
    <property type="match status" value="1"/>
</dbReference>
<dbReference type="Gene3D" id="1.20.140.10">
    <property type="entry name" value="Butyryl-CoA Dehydrogenase, subunit A, domain 3"/>
    <property type="match status" value="5"/>
</dbReference>
<dbReference type="InterPro" id="IPR012258">
    <property type="entry name" value="Acyl-CoA_oxidase"/>
</dbReference>
<dbReference type="GO" id="GO:0005777">
    <property type="term" value="C:peroxisome"/>
    <property type="evidence" value="ECO:0007669"/>
    <property type="project" value="UniProtKB-SubCell"/>
</dbReference>
<dbReference type="GO" id="GO:0005524">
    <property type="term" value="F:ATP binding"/>
    <property type="evidence" value="ECO:0007669"/>
    <property type="project" value="UniProtKB-UniRule"/>
</dbReference>
<evidence type="ECO:0000256" key="1">
    <source>
        <dbReference type="ARBA" id="ARBA00001974"/>
    </source>
</evidence>
<dbReference type="InterPro" id="IPR036250">
    <property type="entry name" value="AcylCo_DH-like_C"/>
</dbReference>
<dbReference type="InterPro" id="IPR017441">
    <property type="entry name" value="Protein_kinase_ATP_BS"/>
</dbReference>
<dbReference type="PROSITE" id="PS00107">
    <property type="entry name" value="PROTEIN_KINASE_ATP"/>
    <property type="match status" value="1"/>
</dbReference>
<evidence type="ECO:0000256" key="2">
    <source>
        <dbReference type="ARBA" id="ARBA00004275"/>
    </source>
</evidence>
<dbReference type="EMBL" id="NBNE01000003">
    <property type="protein sequence ID" value="OWZ24776.1"/>
    <property type="molecule type" value="Genomic_DNA"/>
</dbReference>
<dbReference type="SUPFAM" id="SSF56645">
    <property type="entry name" value="Acyl-CoA dehydrogenase NM domain-like"/>
    <property type="match status" value="2"/>
</dbReference>
<dbReference type="Gene3D" id="1.10.540.10">
    <property type="entry name" value="Acyl-CoA dehydrogenase/oxidase, N-terminal domain"/>
    <property type="match status" value="2"/>
</dbReference>
<dbReference type="GO" id="GO:0071949">
    <property type="term" value="F:FAD binding"/>
    <property type="evidence" value="ECO:0007669"/>
    <property type="project" value="InterPro"/>
</dbReference>
<dbReference type="InterPro" id="IPR002655">
    <property type="entry name" value="Acyl-CoA_oxidase_C"/>
</dbReference>
<dbReference type="InterPro" id="IPR037069">
    <property type="entry name" value="AcylCoA_DH/ox_N_sf"/>
</dbReference>
<dbReference type="InterPro" id="IPR029320">
    <property type="entry name" value="Acyl-CoA_ox_N"/>
</dbReference>
<evidence type="ECO:0000313" key="13">
    <source>
        <dbReference type="EMBL" id="OWZ24776.1"/>
    </source>
</evidence>
<dbReference type="InterPro" id="IPR046373">
    <property type="entry name" value="Acyl-CoA_Oxase/DH_mid-dom_sf"/>
</dbReference>
<evidence type="ECO:0000256" key="6">
    <source>
        <dbReference type="ARBA" id="ARBA00022832"/>
    </source>
</evidence>
<dbReference type="GO" id="GO:0055088">
    <property type="term" value="P:lipid homeostasis"/>
    <property type="evidence" value="ECO:0007669"/>
    <property type="project" value="TreeGrafter"/>
</dbReference>
<evidence type="ECO:0000256" key="3">
    <source>
        <dbReference type="ARBA" id="ARBA00006288"/>
    </source>
</evidence>
<organism evidence="13 14">
    <name type="scientific">Phytophthora megakarya</name>
    <dbReference type="NCBI Taxonomy" id="4795"/>
    <lineage>
        <taxon>Eukaryota</taxon>
        <taxon>Sar</taxon>
        <taxon>Stramenopiles</taxon>
        <taxon>Oomycota</taxon>
        <taxon>Peronosporomycetes</taxon>
        <taxon>Peronosporales</taxon>
        <taxon>Peronosporaceae</taxon>
        <taxon>Phytophthora</taxon>
    </lineage>
</organism>
<dbReference type="STRING" id="4795.A0A225X499"/>
<dbReference type="SUPFAM" id="SSF47203">
    <property type="entry name" value="Acyl-CoA dehydrogenase C-terminal domain-like"/>
    <property type="match status" value="5"/>
</dbReference>
<comment type="cofactor">
    <cofactor evidence="1">
        <name>FAD</name>
        <dbReference type="ChEBI" id="CHEBI:57692"/>
    </cofactor>
</comment>
<keyword evidence="10" id="KW-0067">ATP-binding</keyword>
<feature type="domain" description="Protein kinase" evidence="12">
    <location>
        <begin position="4"/>
        <end position="295"/>
    </location>
</feature>
<evidence type="ECO:0000259" key="12">
    <source>
        <dbReference type="PROSITE" id="PS50011"/>
    </source>
</evidence>
<accession>A0A225X499</accession>
<dbReference type="OrthoDB" id="538336at2759"/>
<proteinExistence type="inferred from homology"/>
<evidence type="ECO:0000313" key="14">
    <source>
        <dbReference type="Proteomes" id="UP000198211"/>
    </source>
</evidence>
<evidence type="ECO:0000256" key="10">
    <source>
        <dbReference type="PROSITE-ProRule" id="PRU10141"/>
    </source>
</evidence>
<keyword evidence="10" id="KW-0547">Nucleotide-binding</keyword>
<evidence type="ECO:0000256" key="4">
    <source>
        <dbReference type="ARBA" id="ARBA00022630"/>
    </source>
</evidence>
<dbReference type="PANTHER" id="PTHR10909">
    <property type="entry name" value="ELECTRON TRANSPORT OXIDOREDUCTASE"/>
    <property type="match status" value="1"/>
</dbReference>
<dbReference type="InterPro" id="IPR009100">
    <property type="entry name" value="AcylCoA_DH/oxidase_NM_dom_sf"/>
</dbReference>
<keyword evidence="5" id="KW-0274">FAD</keyword>
<dbReference type="SUPFAM" id="SSF56112">
    <property type="entry name" value="Protein kinase-like (PK-like)"/>
    <property type="match status" value="1"/>
</dbReference>
<sequence length="1498" mass="167669">MNKYEVLGVIGEGAYGVVLKCHNKETNETVAIKKFKENEDDDPMVRKTTLREVKMLRYLKHGNIVALKEAFRRKGRLYLVFEYVEKNLLEVLEDKPNVNTLLKIDIISEFAKECARAVPHYFLSMSSRLEAERKGSPVSARELAYVVHKNKHTVEKLERLEQLLVQDPVFNHAKMNYLTRGEQYKRALQMSARVEILARRNRLSDEDTEQLRLVFQAITSCAASTTLHTLMFIKNLGLLFTDEQQTKWMEMAKQWRMVGCYAQTELGHGSNVRGLETTATYVPATDEFEIHSPTLTSMKWWPGALARTANFGVVYARLLLGGKDYGVHNFMVQLRDLETHDAMPGVTLGDIGPKIGFNNVDNGYCTFNRVRIPRLNMGMRFAIVTREGKYVKNSGVPQEVLYFTMLQTRMVFIRSAGINLAKACTITIRYSAVRQQGYDANKPKSKEELSVLDYQTQQYRLFPLLAAAYAIVLTGNRVDEFAATLSEQTKRGDVSLLTVGHVMSCGLKVLTTDLATAGIETLRRACGGHGYLLSSGLPILLGDAVQTVTTEGDNLVLSIQTARALLKILASYKKTGKVPEPMAFLANMDKLPNVTPRTKQQWLDPQTYVTAFEQRFLYQLRSYVQKISTEASVTAGLQNNSMDTLKLTNSYASLVIVKAFAEAVQTPSTLTSEFLSSPVILNVVRLLCHLFALTQLEATAGEFMESGCVFPSEMPIIRAIIEELLVLIRPHAVTLVLTQLEATAGEFMESGCVFPSEMPIIRANIEELLVLIRPHAVTLVDGFNFSDHTLNSTLGRYDGNVYEALYESAQHDPLNHSSDKSEERAMSSPLDIERSKSRVPSRELAYVLHQSKSNVVKLERLEKLLVQDPLFNHEKMYYLTRGEQYKRATQMAGRAEIIAHRNNLSEEDTALLHVVLQGFTGCPSSTALHTGMFFKNLGLLFTDEQQAKWMEMAKQWRMVGCYAQTELGHGSNVRGLETTATYVPATDEFEIHSPTLTSMKWWPGALARTANFGVVYARLLLGGKDYGVHNFMVQLRDLETHDAMPGVTLGDIGPKIGFNNVDNGYCTFDHVRIPREQMGMRVATVTREGKYVKNSDVPQEVLYFTMLQTRMTYIRSSGLALAKACTITIRYSGVRHQGYDANTPDSKEELSVLDYQTQQYRLFPLLAAAYAITLTGNRVDAFSLQLADQIKQGDSSMLVVGHAMSCGLKVLTSEIACAGIETCRRACGGHGYLLSSGLPVLLGDILQMVTAEGENFVLCQQTARALLKIHGQFQTTGRLPSAMQFIANIGKPSHAQPRNKTQWLDLETYVDVFQQRFLHSLRGLVVKMSSESSIAAGIQNNSMHCYKLSNAYTYLVLVNNFVEVVRSTSTLSMERLSSNEILPVIQLLCKLFALTQLEATAGEFMESGCVFPSEMPIIRANIEELLVLIRPHAVTLVDGFNFSDHTLNSTLGRYDGNVYEALYESAQHDPLNHSSDKVALHELLRPIRDEIASTKSRL</sequence>
<feature type="region of interest" description="Disordered" evidence="11">
    <location>
        <begin position="812"/>
        <end position="833"/>
    </location>
</feature>
<dbReference type="InterPro" id="IPR011009">
    <property type="entry name" value="Kinase-like_dom_sf"/>
</dbReference>
<evidence type="ECO:0000256" key="9">
    <source>
        <dbReference type="ARBA" id="ARBA00023140"/>
    </source>
</evidence>
<dbReference type="Proteomes" id="UP000198211">
    <property type="component" value="Unassembled WGS sequence"/>
</dbReference>